<dbReference type="GO" id="GO:0000272">
    <property type="term" value="P:polysaccharide catabolic process"/>
    <property type="evidence" value="ECO:0007669"/>
    <property type="project" value="InterPro"/>
</dbReference>
<evidence type="ECO:0000256" key="1">
    <source>
        <dbReference type="SAM" id="Phobius"/>
    </source>
</evidence>
<keyword evidence="1" id="KW-0472">Membrane</keyword>
<protein>
    <recommendedName>
        <fullName evidence="2">Cohesin domain-containing protein</fullName>
    </recommendedName>
</protein>
<evidence type="ECO:0000313" key="4">
    <source>
        <dbReference type="Proteomes" id="UP000177027"/>
    </source>
</evidence>
<dbReference type="InterPro" id="IPR002102">
    <property type="entry name" value="Cohesin_dom"/>
</dbReference>
<organism evidence="3 4">
    <name type="scientific">Candidatus Roizmanbacteria bacterium RIFCSPHIGHO2_02_FULL_40_9</name>
    <dbReference type="NCBI Taxonomy" id="1802042"/>
    <lineage>
        <taxon>Bacteria</taxon>
        <taxon>Candidatus Roizmaniibacteriota</taxon>
    </lineage>
</organism>
<dbReference type="Proteomes" id="UP000177027">
    <property type="component" value="Unassembled WGS sequence"/>
</dbReference>
<reference evidence="3 4" key="1">
    <citation type="journal article" date="2016" name="Nat. Commun.">
        <title>Thousands of microbial genomes shed light on interconnected biogeochemical processes in an aquifer system.</title>
        <authorList>
            <person name="Anantharaman K."/>
            <person name="Brown C.T."/>
            <person name="Hug L.A."/>
            <person name="Sharon I."/>
            <person name="Castelle C.J."/>
            <person name="Probst A.J."/>
            <person name="Thomas B.C."/>
            <person name="Singh A."/>
            <person name="Wilkins M.J."/>
            <person name="Karaoz U."/>
            <person name="Brodie E.L."/>
            <person name="Williams K.H."/>
            <person name="Hubbard S.S."/>
            <person name="Banfield J.F."/>
        </authorList>
    </citation>
    <scope>NUCLEOTIDE SEQUENCE [LARGE SCALE GENOMIC DNA]</scope>
</reference>
<accession>A0A1F7HEJ9</accession>
<evidence type="ECO:0000259" key="2">
    <source>
        <dbReference type="Pfam" id="PF00963"/>
    </source>
</evidence>
<dbReference type="InterPro" id="IPR008965">
    <property type="entry name" value="CBM2/CBM3_carb-bd_dom_sf"/>
</dbReference>
<dbReference type="CDD" id="cd08547">
    <property type="entry name" value="Type_II_cohesin"/>
    <property type="match status" value="1"/>
</dbReference>
<keyword evidence="1" id="KW-0812">Transmembrane</keyword>
<dbReference type="AlphaFoldDB" id="A0A1F7HEJ9"/>
<feature type="transmembrane region" description="Helical" evidence="1">
    <location>
        <begin position="25"/>
        <end position="44"/>
    </location>
</feature>
<dbReference type="Gene3D" id="2.60.40.680">
    <property type="match status" value="1"/>
</dbReference>
<proteinExistence type="predicted"/>
<comment type="caution">
    <text evidence="3">The sequence shown here is derived from an EMBL/GenBank/DDBJ whole genome shotgun (WGS) entry which is preliminary data.</text>
</comment>
<sequence length="196" mass="21792">MTGFLDTVSHDVQDFKNLNSRSRNIFIVQILVLMTVSIIVGMLLSPKFKTTQNQNQVALQNNPKGTILEISPRDHIMKVGEEIDLEINLKGDRPTAMDIALSYDPTAINVESVLNGEVFDREIINKIEKGKIMFSAAQSPGENKGKNSSRIVTVKIKALKKIQETKISFIENQTIAAKSGENILSKAQEAIIHIFD</sequence>
<dbReference type="SUPFAM" id="SSF49384">
    <property type="entry name" value="Carbohydrate-binding domain"/>
    <property type="match status" value="1"/>
</dbReference>
<dbReference type="Pfam" id="PF00963">
    <property type="entry name" value="Cohesin"/>
    <property type="match status" value="1"/>
</dbReference>
<dbReference type="EMBL" id="MFZS01000002">
    <property type="protein sequence ID" value="OGK29394.1"/>
    <property type="molecule type" value="Genomic_DNA"/>
</dbReference>
<evidence type="ECO:0000313" key="3">
    <source>
        <dbReference type="EMBL" id="OGK29394.1"/>
    </source>
</evidence>
<dbReference type="GO" id="GO:0030246">
    <property type="term" value="F:carbohydrate binding"/>
    <property type="evidence" value="ECO:0007669"/>
    <property type="project" value="InterPro"/>
</dbReference>
<gene>
    <name evidence="3" type="ORF">A3D06_00295</name>
</gene>
<name>A0A1F7HEJ9_9BACT</name>
<feature type="domain" description="Cohesin" evidence="2">
    <location>
        <begin position="78"/>
        <end position="186"/>
    </location>
</feature>
<keyword evidence="1" id="KW-1133">Transmembrane helix</keyword>